<dbReference type="OrthoDB" id="9809529at2"/>
<dbReference type="Pfam" id="PF04255">
    <property type="entry name" value="DUF433"/>
    <property type="match status" value="1"/>
</dbReference>
<dbReference type="Proteomes" id="UP000192708">
    <property type="component" value="Unassembled WGS sequence"/>
</dbReference>
<dbReference type="Gene3D" id="1.10.10.10">
    <property type="entry name" value="Winged helix-like DNA-binding domain superfamily/Winged helix DNA-binding domain"/>
    <property type="match status" value="1"/>
</dbReference>
<keyword evidence="2" id="KW-1185">Reference proteome</keyword>
<dbReference type="InterPro" id="IPR007367">
    <property type="entry name" value="DUF433"/>
</dbReference>
<dbReference type="EMBL" id="FWXJ01000006">
    <property type="protein sequence ID" value="SMC52708.1"/>
    <property type="molecule type" value="Genomic_DNA"/>
</dbReference>
<name>A0A1W1ZXB2_9BURK</name>
<dbReference type="InterPro" id="IPR036388">
    <property type="entry name" value="WH-like_DNA-bd_sf"/>
</dbReference>
<protein>
    <submittedName>
        <fullName evidence="1">Uncharacterized conserved protein, DUF433 family</fullName>
    </submittedName>
</protein>
<evidence type="ECO:0000313" key="2">
    <source>
        <dbReference type="Proteomes" id="UP000192708"/>
    </source>
</evidence>
<dbReference type="InterPro" id="IPR009057">
    <property type="entry name" value="Homeodomain-like_sf"/>
</dbReference>
<proteinExistence type="predicted"/>
<evidence type="ECO:0000313" key="1">
    <source>
        <dbReference type="EMBL" id="SMC52708.1"/>
    </source>
</evidence>
<organism evidence="1 2">
    <name type="scientific">Polynucleobacter kasalickyi</name>
    <dbReference type="NCBI Taxonomy" id="1938817"/>
    <lineage>
        <taxon>Bacteria</taxon>
        <taxon>Pseudomonadati</taxon>
        <taxon>Pseudomonadota</taxon>
        <taxon>Betaproteobacteria</taxon>
        <taxon>Burkholderiales</taxon>
        <taxon>Burkholderiaceae</taxon>
        <taxon>Polynucleobacter</taxon>
    </lineage>
</organism>
<gene>
    <name evidence="1" type="ORF">SAMN06296008_106184</name>
</gene>
<accession>A0A1W1ZXB2</accession>
<dbReference type="SUPFAM" id="SSF46689">
    <property type="entry name" value="Homeodomain-like"/>
    <property type="match status" value="1"/>
</dbReference>
<dbReference type="RefSeq" id="WP_084283505.1">
    <property type="nucleotide sequence ID" value="NZ_FWXJ01000006.1"/>
</dbReference>
<reference evidence="1 2" key="1">
    <citation type="submission" date="2017-04" db="EMBL/GenBank/DDBJ databases">
        <authorList>
            <person name="Afonso C.L."/>
            <person name="Miller P.J."/>
            <person name="Scott M.A."/>
            <person name="Spackman E."/>
            <person name="Goraichik I."/>
            <person name="Dimitrov K.M."/>
            <person name="Suarez D.L."/>
            <person name="Swayne D.E."/>
        </authorList>
    </citation>
    <scope>NUCLEOTIDE SEQUENCE [LARGE SCALE GENOMIC DNA]</scope>
    <source>
        <strain evidence="1 2">VK13</strain>
    </source>
</reference>
<dbReference type="AlphaFoldDB" id="A0A1W1ZXB2"/>
<sequence length="73" mass="7962">MINWSNCQVVESAKERVSGSLVFAGSRVPIAALFENLEDGITAQEFTEIFPGIKLEQVKAVLDFVAKNSLYAA</sequence>